<dbReference type="Proteomes" id="UP000298595">
    <property type="component" value="Chromosome"/>
</dbReference>
<proteinExistence type="predicted"/>
<evidence type="ECO:0000256" key="1">
    <source>
        <dbReference type="SAM" id="MobiDB-lite"/>
    </source>
</evidence>
<dbReference type="AlphaFoldDB" id="A0A4D8PAM1"/>
<dbReference type="Pfam" id="PF13730">
    <property type="entry name" value="HTH_36"/>
    <property type="match status" value="1"/>
</dbReference>
<sequence length="261" mass="28317">MVWPARGIDGTAKLVLQRLCDFADDDGGNVFPTIKRVSEDCGISERTTQEAMRRLEAIRVLVLVREGDAGAKRPREYRIDVDALASLAVAKEGADGCEIRTGAKSARVQKTIGTGADSAPKPIIEPTKGAADVGARPRSQLVTVGMQVLRIVGVADDPNWLGNYSRVSKWLADGADPEQDIFPTVERIMARRGAQGPPRSLEYFDRAIADAIASRTRPLPEGNPNVERRQVPRHPRRNAWAVAAERHAQERAGGADGPRDG</sequence>
<organism evidence="2 3">
    <name type="scientific">Azospirillum argentinense</name>
    <dbReference type="NCBI Taxonomy" id="2970906"/>
    <lineage>
        <taxon>Bacteria</taxon>
        <taxon>Pseudomonadati</taxon>
        <taxon>Pseudomonadota</taxon>
        <taxon>Alphaproteobacteria</taxon>
        <taxon>Rhodospirillales</taxon>
        <taxon>Azospirillaceae</taxon>
        <taxon>Azospirillum</taxon>
    </lineage>
</organism>
<feature type="region of interest" description="Disordered" evidence="1">
    <location>
        <begin position="113"/>
        <end position="132"/>
    </location>
</feature>
<protein>
    <submittedName>
        <fullName evidence="2">Helix-turn-helix domain-containing protein</fullName>
    </submittedName>
</protein>
<dbReference type="EMBL" id="CP032321">
    <property type="protein sequence ID" value="QCN95863.1"/>
    <property type="molecule type" value="Genomic_DNA"/>
</dbReference>
<dbReference type="InterPro" id="IPR036388">
    <property type="entry name" value="WH-like_DNA-bd_sf"/>
</dbReference>
<gene>
    <name evidence="2" type="ORF">D3093_11670</name>
</gene>
<evidence type="ECO:0000313" key="3">
    <source>
        <dbReference type="Proteomes" id="UP000298595"/>
    </source>
</evidence>
<dbReference type="KEGG" id="aare:D3093_11670"/>
<name>A0A4D8PAM1_9PROT</name>
<dbReference type="Gene3D" id="1.10.10.10">
    <property type="entry name" value="Winged helix-like DNA-binding domain superfamily/Winged helix DNA-binding domain"/>
    <property type="match status" value="1"/>
</dbReference>
<accession>A0A4D8PAM1</accession>
<feature type="region of interest" description="Disordered" evidence="1">
    <location>
        <begin position="215"/>
        <end position="261"/>
    </location>
</feature>
<evidence type="ECO:0000313" key="2">
    <source>
        <dbReference type="EMBL" id="QCN95863.1"/>
    </source>
</evidence>
<reference evidence="2 3" key="1">
    <citation type="submission" date="2018-09" db="EMBL/GenBank/DDBJ databases">
        <title>Whole genome based analysis of evolution and adaptive divergence in Indian and Brazilian strains of Azospirillum brasilense.</title>
        <authorList>
            <person name="Singh C."/>
            <person name="Tripathi A.K."/>
        </authorList>
    </citation>
    <scope>NUCLEOTIDE SEQUENCE [LARGE SCALE GENOMIC DNA]</scope>
    <source>
        <strain evidence="2 3">MTCC4035</strain>
    </source>
</reference>